<organism evidence="7 8">
    <name type="scientific">Durusdinium trenchii</name>
    <dbReference type="NCBI Taxonomy" id="1381693"/>
    <lineage>
        <taxon>Eukaryota</taxon>
        <taxon>Sar</taxon>
        <taxon>Alveolata</taxon>
        <taxon>Dinophyceae</taxon>
        <taxon>Suessiales</taxon>
        <taxon>Symbiodiniaceae</taxon>
        <taxon>Durusdinium</taxon>
    </lineage>
</organism>
<evidence type="ECO:0000256" key="2">
    <source>
        <dbReference type="ARBA" id="ARBA00022553"/>
    </source>
</evidence>
<dbReference type="InterPro" id="IPR050091">
    <property type="entry name" value="PKS_NRPS_Biosynth_Enz"/>
</dbReference>
<evidence type="ECO:0000259" key="6">
    <source>
        <dbReference type="PROSITE" id="PS52004"/>
    </source>
</evidence>
<name>A0ABP0RRG6_9DINO</name>
<dbReference type="PROSITE" id="PS52004">
    <property type="entry name" value="KS3_2"/>
    <property type="match status" value="1"/>
</dbReference>
<dbReference type="Gene3D" id="1.10.1200.10">
    <property type="entry name" value="ACP-like"/>
    <property type="match status" value="1"/>
</dbReference>
<keyword evidence="1" id="KW-0596">Phosphopantetheine</keyword>
<dbReference type="InterPro" id="IPR014030">
    <property type="entry name" value="Ketoacyl_synth_N"/>
</dbReference>
<evidence type="ECO:0000256" key="5">
    <source>
        <dbReference type="SAM" id="MobiDB-lite"/>
    </source>
</evidence>
<comment type="similarity">
    <text evidence="4">Belongs to the thiolase-like superfamily. Beta-ketoacyl-ACP synthases family.</text>
</comment>
<evidence type="ECO:0000313" key="8">
    <source>
        <dbReference type="Proteomes" id="UP001642484"/>
    </source>
</evidence>
<dbReference type="InterPro" id="IPR036736">
    <property type="entry name" value="ACP-like_sf"/>
</dbReference>
<dbReference type="EMBL" id="CAXAMN010026384">
    <property type="protein sequence ID" value="CAK9102634.1"/>
    <property type="molecule type" value="Genomic_DNA"/>
</dbReference>
<dbReference type="SMART" id="SM00825">
    <property type="entry name" value="PKS_KS"/>
    <property type="match status" value="1"/>
</dbReference>
<accession>A0ABP0RRG6</accession>
<feature type="region of interest" description="Disordered" evidence="5">
    <location>
        <begin position="123"/>
        <end position="162"/>
    </location>
</feature>
<dbReference type="PANTHER" id="PTHR43775">
    <property type="entry name" value="FATTY ACID SYNTHASE"/>
    <property type="match status" value="1"/>
</dbReference>
<dbReference type="Proteomes" id="UP001642484">
    <property type="component" value="Unassembled WGS sequence"/>
</dbReference>
<proteinExistence type="inferred from homology"/>
<keyword evidence="3 4" id="KW-0808">Transferase</keyword>
<gene>
    <name evidence="7" type="ORF">CCMP2556_LOCUS48280</name>
</gene>
<dbReference type="InterPro" id="IPR020841">
    <property type="entry name" value="PKS_Beta-ketoAc_synthase_dom"/>
</dbReference>
<sequence length="521" mass="56402">MDSKAAVQFSARLAAELPGIRLPSTLVFDYPTLSAASPADGRKKRAVAGYAAESSQPKQQQIAGKTRVSPDEPLAIIGSACAFPGEADAPAKFGALLKLGTDGVVEVPFTRWELDEYYDANPDATGPEFESSRRGGRSFTFDASADGYGRGEGSGADGRESFTEGRAQEEFLTWTRPKMDQDPLEMAKWLVAWGRRYDAEWDGVYDILQLVKYIGEFYSPPGTVPKPLLEVFGSWTTHQLETWLDGASRCVPVARRWRRGAQLTNSWGIEFMFSSLSAYLEDAHLIGRASLTRRTRMNNAISDAMTALATQNADDLETARRALLDRFTSRRAFIYALEILAQIMCIVSGMALMEPLSLCFIDNEPGKFALQKGFGKDAKAALRGIAVNQDGRSSTMTAPNGPSQTLVVQVALAEAKMNHHEVLHMECHGTGTPLGDPIEVGALQAGSRAASLQEGRRQQSLAVSAVKTSVGHLEGAAASPGLLKTVTLLSRRSAFAVVHLYSLNPHLDPSEDVPQAGQFAV</sequence>
<protein>
    <recommendedName>
        <fullName evidence="6">Ketosynthase family 3 (KS3) domain-containing protein</fullName>
    </recommendedName>
</protein>
<keyword evidence="2" id="KW-0597">Phosphoprotein</keyword>
<feature type="domain" description="Ketosynthase family 3 (KS3)" evidence="6">
    <location>
        <begin position="71"/>
        <end position="521"/>
    </location>
</feature>
<reference evidence="7 8" key="1">
    <citation type="submission" date="2024-02" db="EMBL/GenBank/DDBJ databases">
        <authorList>
            <person name="Chen Y."/>
            <person name="Shah S."/>
            <person name="Dougan E. K."/>
            <person name="Thang M."/>
            <person name="Chan C."/>
        </authorList>
    </citation>
    <scope>NUCLEOTIDE SEQUENCE [LARGE SCALE GENOMIC DNA]</scope>
</reference>
<keyword evidence="8" id="KW-1185">Reference proteome</keyword>
<dbReference type="SUPFAM" id="SSF53901">
    <property type="entry name" value="Thiolase-like"/>
    <property type="match status" value="1"/>
</dbReference>
<evidence type="ECO:0000256" key="4">
    <source>
        <dbReference type="RuleBase" id="RU003694"/>
    </source>
</evidence>
<dbReference type="PANTHER" id="PTHR43775:SF37">
    <property type="entry name" value="SI:DKEY-61P9.11"/>
    <property type="match status" value="1"/>
</dbReference>
<evidence type="ECO:0000256" key="1">
    <source>
        <dbReference type="ARBA" id="ARBA00022450"/>
    </source>
</evidence>
<evidence type="ECO:0000256" key="3">
    <source>
        <dbReference type="ARBA" id="ARBA00022679"/>
    </source>
</evidence>
<dbReference type="Gene3D" id="3.40.47.10">
    <property type="match status" value="2"/>
</dbReference>
<dbReference type="Pfam" id="PF02801">
    <property type="entry name" value="Ketoacyl-synt_C"/>
    <property type="match status" value="1"/>
</dbReference>
<comment type="caution">
    <text evidence="7">The sequence shown here is derived from an EMBL/GenBank/DDBJ whole genome shotgun (WGS) entry which is preliminary data.</text>
</comment>
<evidence type="ECO:0000313" key="7">
    <source>
        <dbReference type="EMBL" id="CAK9102634.1"/>
    </source>
</evidence>
<dbReference type="InterPro" id="IPR016039">
    <property type="entry name" value="Thiolase-like"/>
</dbReference>
<dbReference type="InterPro" id="IPR014031">
    <property type="entry name" value="Ketoacyl_synth_C"/>
</dbReference>
<dbReference type="Pfam" id="PF00109">
    <property type="entry name" value="ketoacyl-synt"/>
    <property type="match status" value="1"/>
</dbReference>